<comment type="caution">
    <text evidence="1">The sequence shown here is derived from an EMBL/GenBank/DDBJ whole genome shotgun (WGS) entry which is preliminary data.</text>
</comment>
<evidence type="ECO:0000313" key="1">
    <source>
        <dbReference type="EMBL" id="MBK1865552.1"/>
    </source>
</evidence>
<sequence>MQIFTCPFCGPRDESEFHFGGEAGNTRPDGAGVPAERWAQYLYMRANPKGATREVWVHLTCGEFFVMERDSVGHKVAASQALGGAEKSE</sequence>
<accession>A0ACC5QYW2</accession>
<keyword evidence="2" id="KW-1185">Reference proteome</keyword>
<dbReference type="Proteomes" id="UP000616151">
    <property type="component" value="Unassembled WGS sequence"/>
</dbReference>
<organism evidence="1 2">
    <name type="scientific">Taklimakanibacter albus</name>
    <dbReference type="NCBI Taxonomy" id="2800327"/>
    <lineage>
        <taxon>Bacteria</taxon>
        <taxon>Pseudomonadati</taxon>
        <taxon>Pseudomonadota</taxon>
        <taxon>Alphaproteobacteria</taxon>
        <taxon>Hyphomicrobiales</taxon>
        <taxon>Aestuariivirgaceae</taxon>
        <taxon>Taklimakanibacter</taxon>
    </lineage>
</organism>
<gene>
    <name evidence="1" type="ORF">JHL16_04250</name>
</gene>
<reference evidence="1" key="1">
    <citation type="submission" date="2021-01" db="EMBL/GenBank/DDBJ databases">
        <authorList>
            <person name="Sun Q."/>
        </authorList>
    </citation>
    <scope>NUCLEOTIDE SEQUENCE</scope>
    <source>
        <strain evidence="1">YIM B02566</strain>
    </source>
</reference>
<proteinExistence type="predicted"/>
<protein>
    <submittedName>
        <fullName evidence="1">Sarcosine oxidase subunit delta</fullName>
    </submittedName>
</protein>
<evidence type="ECO:0000313" key="2">
    <source>
        <dbReference type="Proteomes" id="UP000616151"/>
    </source>
</evidence>
<dbReference type="EMBL" id="JAENHL010000004">
    <property type="protein sequence ID" value="MBK1865552.1"/>
    <property type="molecule type" value="Genomic_DNA"/>
</dbReference>
<name>A0ACC5QYW2_9HYPH</name>